<dbReference type="EMBL" id="BJTG01000006">
    <property type="protein sequence ID" value="GEJ58063.1"/>
    <property type="molecule type" value="Genomic_DNA"/>
</dbReference>
<reference evidence="2" key="1">
    <citation type="journal article" date="2020" name="Appl. Environ. Microbiol.">
        <title>Diazotrophic Anaeromyxobacter Isolates from Soils.</title>
        <authorList>
            <person name="Masuda Y."/>
            <person name="Yamanaka H."/>
            <person name="Xu Z.X."/>
            <person name="Shiratori Y."/>
            <person name="Aono T."/>
            <person name="Amachi S."/>
            <person name="Senoo K."/>
            <person name="Itoh H."/>
        </authorList>
    </citation>
    <scope>NUCLEOTIDE SEQUENCE [LARGE SCALE GENOMIC DNA]</scope>
    <source>
        <strain evidence="2">R267</strain>
    </source>
</reference>
<dbReference type="InterPro" id="IPR016024">
    <property type="entry name" value="ARM-type_fold"/>
</dbReference>
<dbReference type="Pfam" id="PF13646">
    <property type="entry name" value="HEAT_2"/>
    <property type="match status" value="1"/>
</dbReference>
<gene>
    <name evidence="1" type="ORF">AMYX_28040</name>
</gene>
<protein>
    <recommendedName>
        <fullName evidence="3">HEAT repeat domain-containing protein</fullName>
    </recommendedName>
</protein>
<evidence type="ECO:0000313" key="2">
    <source>
        <dbReference type="Proteomes" id="UP000503640"/>
    </source>
</evidence>
<sequence length="252" mass="27816">MGFLDIFGRKSGPGALRKQAQKVTEKYGPPENRQKVIQQLAELGTPEALGVLCQRFTIRADPGITDDEEKENVRLILVEAGEKAVAPVKAFLETQESGVSWGLRVLTSLTSPAEVAETALQLLRRLGGEYTRDPEKKLVLLSWLAEQHGDLTEHAGPAASLEEAVLPLLEDFADDVRISAARLLARQPLTERTREALLALLERDRDNARVRGEVLQALAELGADVKGHRPAVEALLVEPWYLDREGHVKRRG</sequence>
<evidence type="ECO:0000313" key="1">
    <source>
        <dbReference type="EMBL" id="GEJ58063.1"/>
    </source>
</evidence>
<dbReference type="Proteomes" id="UP000503640">
    <property type="component" value="Unassembled WGS sequence"/>
</dbReference>
<dbReference type="Gene3D" id="1.25.10.10">
    <property type="entry name" value="Leucine-rich Repeat Variant"/>
    <property type="match status" value="1"/>
</dbReference>
<comment type="caution">
    <text evidence="1">The sequence shown here is derived from an EMBL/GenBank/DDBJ whole genome shotgun (WGS) entry which is preliminary data.</text>
</comment>
<proteinExistence type="predicted"/>
<evidence type="ECO:0008006" key="3">
    <source>
        <dbReference type="Google" id="ProtNLM"/>
    </source>
</evidence>
<dbReference type="RefSeq" id="WP_176066238.1">
    <property type="nucleotide sequence ID" value="NZ_BJTG01000006.1"/>
</dbReference>
<dbReference type="InterPro" id="IPR011989">
    <property type="entry name" value="ARM-like"/>
</dbReference>
<name>A0A7I9VNS8_9BACT</name>
<organism evidence="1 2">
    <name type="scientific">Anaeromyxobacter diazotrophicus</name>
    <dbReference type="NCBI Taxonomy" id="2590199"/>
    <lineage>
        <taxon>Bacteria</taxon>
        <taxon>Pseudomonadati</taxon>
        <taxon>Myxococcota</taxon>
        <taxon>Myxococcia</taxon>
        <taxon>Myxococcales</taxon>
        <taxon>Cystobacterineae</taxon>
        <taxon>Anaeromyxobacteraceae</taxon>
        <taxon>Anaeromyxobacter</taxon>
    </lineage>
</organism>
<keyword evidence="2" id="KW-1185">Reference proteome</keyword>
<dbReference type="AlphaFoldDB" id="A0A7I9VNS8"/>
<dbReference type="SUPFAM" id="SSF48371">
    <property type="entry name" value="ARM repeat"/>
    <property type="match status" value="1"/>
</dbReference>
<accession>A0A7I9VNS8</accession>